<keyword evidence="8" id="KW-1185">Reference proteome</keyword>
<comment type="caution">
    <text evidence="7">The sequence shown here is derived from an EMBL/GenBank/DDBJ whole genome shotgun (WGS) entry which is preliminary data.</text>
</comment>
<feature type="transmembrane region" description="Helical" evidence="5">
    <location>
        <begin position="360"/>
        <end position="382"/>
    </location>
</feature>
<keyword evidence="4 5" id="KW-0472">Membrane</keyword>
<reference evidence="7 8" key="1">
    <citation type="submission" date="2017-11" db="EMBL/GenBank/DDBJ databases">
        <title>Genomic Encyclopedia of Archaeal and Bacterial Type Strains, Phase II (KMG-II): From Individual Species to Whole Genera.</title>
        <authorList>
            <person name="Goeker M."/>
        </authorList>
    </citation>
    <scope>NUCLEOTIDE SEQUENCE [LARGE SCALE GENOMIC DNA]</scope>
    <source>
        <strain evidence="7 8">DSM 29128</strain>
    </source>
</reference>
<feature type="transmembrane region" description="Helical" evidence="5">
    <location>
        <begin position="144"/>
        <end position="167"/>
    </location>
</feature>
<feature type="transmembrane region" description="Helical" evidence="5">
    <location>
        <begin position="203"/>
        <end position="222"/>
    </location>
</feature>
<dbReference type="PANTHER" id="PTHR37422:SF13">
    <property type="entry name" value="LIPOPOLYSACCHARIDE BIOSYNTHESIS PROTEIN PA4999-RELATED"/>
    <property type="match status" value="1"/>
</dbReference>
<sequence>MAEARINIPRRGIDVITVEPDAILAVMALFGLIFVPLLGGLGALLFLVAGCALLVRRFHMQIGLCRKYWYIIALPTFCLLSSVWSDYPAVTFRFGLQLAATVVIAVTIAATTSARVFCRSLFVLYSLAMVASILFGNVRNDTGAWLGIYGSKNALAGAAVTYVIICVSQVMDSHASYRYRLLAVLGGMVGMMLLLLAQSASALILLPPSIMILLLLLVLYRLSVVQRVAFLTFVGLISGLLIILAIIFSDALLALLLDTTGKDVTLTGRTELWRIALELIAERPLLGAGYQAFWVKGHGAAEALWFMFGIEARSGFNFHNFYLSNAVEIGIVGVSLQVVILYGGAIATGLWSLRSHRAEASLLFVLVMMVVMVSFVEVPIFFQFSLRSVIVICAFVYAMRGLAAAR</sequence>
<feature type="transmembrane region" description="Helical" evidence="5">
    <location>
        <begin position="90"/>
        <end position="109"/>
    </location>
</feature>
<dbReference type="AlphaFoldDB" id="A0A2M8WKL9"/>
<dbReference type="PANTHER" id="PTHR37422">
    <property type="entry name" value="TEICHURONIC ACID BIOSYNTHESIS PROTEIN TUAE"/>
    <property type="match status" value="1"/>
</dbReference>
<dbReference type="Pfam" id="PF04932">
    <property type="entry name" value="Wzy_C"/>
    <property type="match status" value="1"/>
</dbReference>
<dbReference type="GO" id="GO:0016020">
    <property type="term" value="C:membrane"/>
    <property type="evidence" value="ECO:0007669"/>
    <property type="project" value="UniProtKB-SubCell"/>
</dbReference>
<evidence type="ECO:0000256" key="5">
    <source>
        <dbReference type="SAM" id="Phobius"/>
    </source>
</evidence>
<proteinExistence type="predicted"/>
<feature type="transmembrane region" description="Helical" evidence="5">
    <location>
        <begin position="179"/>
        <end position="197"/>
    </location>
</feature>
<keyword evidence="3 5" id="KW-1133">Transmembrane helix</keyword>
<protein>
    <submittedName>
        <fullName evidence="7">Exopolysaccharide production protein ExoQ</fullName>
    </submittedName>
</protein>
<name>A0A2M8WKL9_9RHOB</name>
<evidence type="ECO:0000256" key="1">
    <source>
        <dbReference type="ARBA" id="ARBA00004141"/>
    </source>
</evidence>
<feature type="transmembrane region" description="Helical" evidence="5">
    <location>
        <begin position="329"/>
        <end position="353"/>
    </location>
</feature>
<dbReference type="RefSeq" id="WP_100366375.1">
    <property type="nucleotide sequence ID" value="NZ_PGTY01000001.1"/>
</dbReference>
<evidence type="ECO:0000259" key="6">
    <source>
        <dbReference type="Pfam" id="PF04932"/>
    </source>
</evidence>
<dbReference type="EMBL" id="PGTY01000001">
    <property type="protein sequence ID" value="PJI91454.1"/>
    <property type="molecule type" value="Genomic_DNA"/>
</dbReference>
<dbReference type="OrthoDB" id="4391260at2"/>
<dbReference type="InterPro" id="IPR051533">
    <property type="entry name" value="WaaL-like"/>
</dbReference>
<feature type="transmembrane region" description="Helical" evidence="5">
    <location>
        <begin position="67"/>
        <end position="84"/>
    </location>
</feature>
<evidence type="ECO:0000256" key="3">
    <source>
        <dbReference type="ARBA" id="ARBA00022989"/>
    </source>
</evidence>
<feature type="domain" description="O-antigen ligase-related" evidence="6">
    <location>
        <begin position="191"/>
        <end position="336"/>
    </location>
</feature>
<dbReference type="InterPro" id="IPR007016">
    <property type="entry name" value="O-antigen_ligase-rel_domated"/>
</dbReference>
<feature type="transmembrane region" description="Helical" evidence="5">
    <location>
        <begin position="121"/>
        <end position="138"/>
    </location>
</feature>
<keyword evidence="2 5" id="KW-0812">Transmembrane</keyword>
<evidence type="ECO:0000256" key="4">
    <source>
        <dbReference type="ARBA" id="ARBA00023136"/>
    </source>
</evidence>
<feature type="transmembrane region" description="Helical" evidence="5">
    <location>
        <begin position="22"/>
        <end position="55"/>
    </location>
</feature>
<accession>A0A2M8WKL9</accession>
<feature type="transmembrane region" description="Helical" evidence="5">
    <location>
        <begin position="229"/>
        <end position="257"/>
    </location>
</feature>
<feature type="transmembrane region" description="Helical" evidence="5">
    <location>
        <begin position="388"/>
        <end position="405"/>
    </location>
</feature>
<evidence type="ECO:0000313" key="7">
    <source>
        <dbReference type="EMBL" id="PJI91454.1"/>
    </source>
</evidence>
<evidence type="ECO:0000256" key="2">
    <source>
        <dbReference type="ARBA" id="ARBA00022692"/>
    </source>
</evidence>
<evidence type="ECO:0000313" key="8">
    <source>
        <dbReference type="Proteomes" id="UP000228531"/>
    </source>
</evidence>
<organism evidence="7 8">
    <name type="scientific">Yoonia maricola</name>
    <dbReference type="NCBI Taxonomy" id="420999"/>
    <lineage>
        <taxon>Bacteria</taxon>
        <taxon>Pseudomonadati</taxon>
        <taxon>Pseudomonadota</taxon>
        <taxon>Alphaproteobacteria</taxon>
        <taxon>Rhodobacterales</taxon>
        <taxon>Paracoccaceae</taxon>
        <taxon>Yoonia</taxon>
    </lineage>
</organism>
<comment type="subcellular location">
    <subcellularLocation>
        <location evidence="1">Membrane</location>
        <topology evidence="1">Multi-pass membrane protein</topology>
    </subcellularLocation>
</comment>
<gene>
    <name evidence="7" type="ORF">BC777_0282</name>
</gene>
<dbReference type="Proteomes" id="UP000228531">
    <property type="component" value="Unassembled WGS sequence"/>
</dbReference>